<dbReference type="NCBIfam" id="TIGR01460">
    <property type="entry name" value="HAD-SF-IIA"/>
    <property type="match status" value="1"/>
</dbReference>
<evidence type="ECO:0000256" key="4">
    <source>
        <dbReference type="PIRSR" id="PIRSR000915-3"/>
    </source>
</evidence>
<protein>
    <submittedName>
        <fullName evidence="5">Glycerol-3-phosphate phosphatase-like 2</fullName>
    </submittedName>
</protein>
<evidence type="ECO:0000256" key="2">
    <source>
        <dbReference type="PIRSR" id="PIRSR000915-1"/>
    </source>
</evidence>
<dbReference type="Pfam" id="PF13242">
    <property type="entry name" value="Hydrolase_like"/>
    <property type="match status" value="1"/>
</dbReference>
<proteinExistence type="inferred from homology"/>
<dbReference type="AlphaFoldDB" id="A0A8J5KAD2"/>
<comment type="similarity">
    <text evidence="1">Belongs to the HAD-like hydrolase superfamily.</text>
</comment>
<dbReference type="GO" id="GO:0046872">
    <property type="term" value="F:metal ion binding"/>
    <property type="evidence" value="ECO:0007669"/>
    <property type="project" value="UniProtKB-KW"/>
</dbReference>
<sequence>MDSLPMTMDRDSLQQLLGEIDTVLLDCDGVLWQGAQGMDLIPRANEVVSRLQAMGKNVFLITNNSTRTQDSYHEKCRSLGFNVDQDHILSAPYILAQYLKEIDFRKKVYVPEKVEGSLYNAVAQGTLGLDPNVGAVAVGFDRDFNYDKLLRATSYLANPECLFLATNTDKKYVVTGTRHHLPAAGILVNAIENASSRPPRVMGKPSLNMLYMLQARYNVQPEKTLIIGDTLDTDILLGNECGMWTVLVLSGVTTLQEARQLTTNQDPQKQKQVPLFYLQSVADILTLLDEPVSNQVSEQQ</sequence>
<dbReference type="EMBL" id="JAHLQT010014991">
    <property type="protein sequence ID" value="KAG7169874.1"/>
    <property type="molecule type" value="Genomic_DNA"/>
</dbReference>
<evidence type="ECO:0000313" key="5">
    <source>
        <dbReference type="EMBL" id="KAG7169874.1"/>
    </source>
</evidence>
<dbReference type="GO" id="GO:0005737">
    <property type="term" value="C:cytoplasm"/>
    <property type="evidence" value="ECO:0007669"/>
    <property type="project" value="TreeGrafter"/>
</dbReference>
<evidence type="ECO:0000256" key="3">
    <source>
        <dbReference type="PIRSR" id="PIRSR000915-2"/>
    </source>
</evidence>
<organism evidence="5 6">
    <name type="scientific">Homarus americanus</name>
    <name type="common">American lobster</name>
    <dbReference type="NCBI Taxonomy" id="6706"/>
    <lineage>
        <taxon>Eukaryota</taxon>
        <taxon>Metazoa</taxon>
        <taxon>Ecdysozoa</taxon>
        <taxon>Arthropoda</taxon>
        <taxon>Crustacea</taxon>
        <taxon>Multicrustacea</taxon>
        <taxon>Malacostraca</taxon>
        <taxon>Eumalacostraca</taxon>
        <taxon>Eucarida</taxon>
        <taxon>Decapoda</taxon>
        <taxon>Pleocyemata</taxon>
        <taxon>Astacidea</taxon>
        <taxon>Nephropoidea</taxon>
        <taxon>Nephropidae</taxon>
        <taxon>Homarus</taxon>
    </lineage>
</organism>
<dbReference type="PIRSF" id="PIRSF000915">
    <property type="entry name" value="PGP-type_phosphatase"/>
    <property type="match status" value="1"/>
</dbReference>
<keyword evidence="4" id="KW-0479">Metal-binding</keyword>
<dbReference type="PANTHER" id="PTHR19288">
    <property type="entry name" value="4-NITROPHENYLPHOSPHATASE-RELATED"/>
    <property type="match status" value="1"/>
</dbReference>
<evidence type="ECO:0000256" key="1">
    <source>
        <dbReference type="PIRNR" id="PIRNR000915"/>
    </source>
</evidence>
<name>A0A8J5KAD2_HOMAM</name>
<keyword evidence="1" id="KW-0378">Hydrolase</keyword>
<keyword evidence="4" id="KW-0460">Magnesium</keyword>
<feature type="active site" description="Nucleophile" evidence="2">
    <location>
        <position position="26"/>
    </location>
</feature>
<dbReference type="Gene3D" id="3.40.50.1000">
    <property type="entry name" value="HAD superfamily/HAD-like"/>
    <property type="match status" value="2"/>
</dbReference>
<evidence type="ECO:0000313" key="6">
    <source>
        <dbReference type="Proteomes" id="UP000747542"/>
    </source>
</evidence>
<feature type="binding site" evidence="3">
    <location>
        <position position="204"/>
    </location>
    <ligand>
        <name>substrate</name>
    </ligand>
</feature>
<dbReference type="Proteomes" id="UP000747542">
    <property type="component" value="Unassembled WGS sequence"/>
</dbReference>
<feature type="active site" description="Proton donor" evidence="2">
    <location>
        <position position="28"/>
    </location>
</feature>
<feature type="binding site" evidence="4">
    <location>
        <position position="26"/>
    </location>
    <ligand>
        <name>Mg(2+)</name>
        <dbReference type="ChEBI" id="CHEBI:18420"/>
    </ligand>
</feature>
<feature type="binding site" evidence="4">
    <location>
        <position position="229"/>
    </location>
    <ligand>
        <name>Mg(2+)</name>
        <dbReference type="ChEBI" id="CHEBI:18420"/>
    </ligand>
</feature>
<gene>
    <name evidence="5" type="primary">PGP-L2</name>
    <name evidence="5" type="ORF">Hamer_G021878</name>
</gene>
<dbReference type="InterPro" id="IPR006357">
    <property type="entry name" value="HAD-SF_hydro_IIA"/>
</dbReference>
<keyword evidence="6" id="KW-1185">Reference proteome</keyword>
<dbReference type="InterPro" id="IPR036412">
    <property type="entry name" value="HAD-like_sf"/>
</dbReference>
<dbReference type="GO" id="GO:0016791">
    <property type="term" value="F:phosphatase activity"/>
    <property type="evidence" value="ECO:0007669"/>
    <property type="project" value="TreeGrafter"/>
</dbReference>
<accession>A0A8J5KAD2</accession>
<comment type="caution">
    <text evidence="5">The sequence shown here is derived from an EMBL/GenBank/DDBJ whole genome shotgun (WGS) entry which is preliminary data.</text>
</comment>
<feature type="binding site" evidence="4">
    <location>
        <position position="28"/>
    </location>
    <ligand>
        <name>Mg(2+)</name>
        <dbReference type="ChEBI" id="CHEBI:18420"/>
    </ligand>
</feature>
<dbReference type="SUPFAM" id="SSF56784">
    <property type="entry name" value="HAD-like"/>
    <property type="match status" value="1"/>
</dbReference>
<comment type="cofactor">
    <cofactor evidence="4">
        <name>Mg(2+)</name>
        <dbReference type="ChEBI" id="CHEBI:18420"/>
    </cofactor>
    <text evidence="4">Divalent metal ions. Mg(2+) is the most effective.</text>
</comment>
<reference evidence="5" key="1">
    <citation type="journal article" date="2021" name="Sci. Adv.">
        <title>The American lobster genome reveals insights on longevity, neural, and immune adaptations.</title>
        <authorList>
            <person name="Polinski J.M."/>
            <person name="Zimin A.V."/>
            <person name="Clark K.F."/>
            <person name="Kohn A.B."/>
            <person name="Sadowski N."/>
            <person name="Timp W."/>
            <person name="Ptitsyn A."/>
            <person name="Khanna P."/>
            <person name="Romanova D.Y."/>
            <person name="Williams P."/>
            <person name="Greenwood S.J."/>
            <person name="Moroz L.L."/>
            <person name="Walt D.R."/>
            <person name="Bodnar A.G."/>
        </authorList>
    </citation>
    <scope>NUCLEOTIDE SEQUENCE</scope>
    <source>
        <strain evidence="5">GMGI-L3</strain>
    </source>
</reference>
<dbReference type="InterPro" id="IPR023214">
    <property type="entry name" value="HAD_sf"/>
</dbReference>
<dbReference type="PANTHER" id="PTHR19288:SF93">
    <property type="entry name" value="FI11325P-RELATED"/>
    <property type="match status" value="1"/>
</dbReference>
<dbReference type="Pfam" id="PF13344">
    <property type="entry name" value="Hydrolase_6"/>
    <property type="match status" value="1"/>
</dbReference>